<keyword evidence="5 10" id="KW-0547">Nucleotide-binding</keyword>
<evidence type="ECO:0000256" key="8">
    <source>
        <dbReference type="ARBA" id="ARBA00023146"/>
    </source>
</evidence>
<evidence type="ECO:0000313" key="11">
    <source>
        <dbReference type="EMBL" id="WVX66572.1"/>
    </source>
</evidence>
<name>A0ABZ2C551_9PROT</name>
<dbReference type="PANTHER" id="PTHR37940:SF1">
    <property type="entry name" value="LYSINE--TRNA LIGASE"/>
    <property type="match status" value="1"/>
</dbReference>
<proteinExistence type="inferred from homology"/>
<dbReference type="SUPFAM" id="SSF48163">
    <property type="entry name" value="An anticodon-binding domain of class I aminoacyl-tRNA synthetases"/>
    <property type="match status" value="1"/>
</dbReference>
<evidence type="ECO:0000256" key="5">
    <source>
        <dbReference type="ARBA" id="ARBA00022741"/>
    </source>
</evidence>
<dbReference type="PANTHER" id="PTHR37940">
    <property type="entry name" value="LYSINE--TRNA LIGASE"/>
    <property type="match status" value="1"/>
</dbReference>
<dbReference type="GO" id="GO:0016874">
    <property type="term" value="F:ligase activity"/>
    <property type="evidence" value="ECO:0007669"/>
    <property type="project" value="UniProtKB-KW"/>
</dbReference>
<evidence type="ECO:0000256" key="9">
    <source>
        <dbReference type="ARBA" id="ARBA00048573"/>
    </source>
</evidence>
<dbReference type="NCBIfam" id="TIGR00467">
    <property type="entry name" value="lysS_arch"/>
    <property type="match status" value="1"/>
</dbReference>
<dbReference type="InterPro" id="IPR008925">
    <property type="entry name" value="aa_tRNA-synth_I_cd-bd_sf"/>
</dbReference>
<dbReference type="PROSITE" id="PS00178">
    <property type="entry name" value="AA_TRNA_LIGASE_I"/>
    <property type="match status" value="1"/>
</dbReference>
<protein>
    <recommendedName>
        <fullName evidence="10">Lysine--tRNA ligase</fullName>
        <ecNumber evidence="10">6.1.1.6</ecNumber>
    </recommendedName>
    <alternativeName>
        <fullName evidence="10">Lysyl-tRNA synthetase</fullName>
        <shortName evidence="10">LysRS</shortName>
    </alternativeName>
</protein>
<evidence type="ECO:0000256" key="3">
    <source>
        <dbReference type="ARBA" id="ARBA00022490"/>
    </source>
</evidence>
<dbReference type="Pfam" id="PF01921">
    <property type="entry name" value="tRNA-synt_1f"/>
    <property type="match status" value="1"/>
</dbReference>
<organism evidence="11 12">
    <name type="scientific">Candidatus Bealeia paramacronuclearis</name>
    <dbReference type="NCBI Taxonomy" id="1921001"/>
    <lineage>
        <taxon>Bacteria</taxon>
        <taxon>Pseudomonadati</taxon>
        <taxon>Pseudomonadota</taxon>
        <taxon>Alphaproteobacteria</taxon>
        <taxon>Holosporales</taxon>
        <taxon>Holosporaceae</taxon>
        <taxon>Candidatus Bealeia</taxon>
    </lineage>
</organism>
<keyword evidence="4 10" id="KW-0436">Ligase</keyword>
<comment type="subcellular location">
    <subcellularLocation>
        <location evidence="1 10">Cytoplasm</location>
    </subcellularLocation>
</comment>
<keyword evidence="6 10" id="KW-0067">ATP-binding</keyword>
<evidence type="ECO:0000256" key="1">
    <source>
        <dbReference type="ARBA" id="ARBA00004496"/>
    </source>
</evidence>
<feature type="binding site" evidence="10">
    <location>
        <position position="295"/>
    </location>
    <ligand>
        <name>ATP</name>
        <dbReference type="ChEBI" id="CHEBI:30616"/>
    </ligand>
</feature>
<evidence type="ECO:0000256" key="7">
    <source>
        <dbReference type="ARBA" id="ARBA00022917"/>
    </source>
</evidence>
<dbReference type="SUPFAM" id="SSF52374">
    <property type="entry name" value="Nucleotidylyl transferase"/>
    <property type="match status" value="1"/>
</dbReference>
<evidence type="ECO:0000256" key="6">
    <source>
        <dbReference type="ARBA" id="ARBA00022840"/>
    </source>
</evidence>
<keyword evidence="12" id="KW-1185">Reference proteome</keyword>
<feature type="short sequence motif" description="'HIGH' region" evidence="10">
    <location>
        <begin position="46"/>
        <end position="54"/>
    </location>
</feature>
<evidence type="ECO:0000313" key="12">
    <source>
        <dbReference type="Proteomes" id="UP001330434"/>
    </source>
</evidence>
<comment type="similarity">
    <text evidence="2 10">Belongs to the class-I aminoacyl-tRNA synthetase family.</text>
</comment>
<dbReference type="InterPro" id="IPR014729">
    <property type="entry name" value="Rossmann-like_a/b/a_fold"/>
</dbReference>
<accession>A0ABZ2C551</accession>
<comment type="catalytic activity">
    <reaction evidence="9 10">
        <text>tRNA(Lys) + L-lysine + ATP = L-lysyl-tRNA(Lys) + AMP + diphosphate</text>
        <dbReference type="Rhea" id="RHEA:20792"/>
        <dbReference type="Rhea" id="RHEA-COMP:9696"/>
        <dbReference type="Rhea" id="RHEA-COMP:9697"/>
        <dbReference type="ChEBI" id="CHEBI:30616"/>
        <dbReference type="ChEBI" id="CHEBI:32551"/>
        <dbReference type="ChEBI" id="CHEBI:33019"/>
        <dbReference type="ChEBI" id="CHEBI:78442"/>
        <dbReference type="ChEBI" id="CHEBI:78529"/>
        <dbReference type="ChEBI" id="CHEBI:456215"/>
        <dbReference type="EC" id="6.1.1.6"/>
    </reaction>
</comment>
<dbReference type="HAMAP" id="MF_00177">
    <property type="entry name" value="Lys_tRNA_synth_class1"/>
    <property type="match status" value="1"/>
</dbReference>
<keyword evidence="3 10" id="KW-0963">Cytoplasm</keyword>
<dbReference type="Gene3D" id="1.10.10.350">
    <property type="match status" value="1"/>
</dbReference>
<dbReference type="InterPro" id="IPR001412">
    <property type="entry name" value="aa-tRNA-synth_I_CS"/>
</dbReference>
<dbReference type="InterPro" id="IPR020751">
    <property type="entry name" value="aa-tRNA-synth_I_codon-bd_sub2"/>
</dbReference>
<sequence length="523" mass="59905">MTRDHLRHVAETSQSWPFEEAKKILEKLKGEVPSKGYILFETGYGPSGLPHIGTFGEVARTTMVRHAFSLLSDIPTRLYAVSDDMDGLRKVPDNIPNKDIIAPHLGKPLTQIPDPFGTHQSFGHHNNARLKAFLDSFGFDYEFISSSEQYKAGTFDVMLQKVLEHYEEIINIILPTLGPERRATYSPFLPVSPLSGRVLQVPILERHPERGTIVFEDEDGKKVESPVTGGHCKLQWKADWGMRWAAFDVNYEMSGKDLIDSVKLSSRICRVLGKEPPEGFNYELFLDQQGTKISKSKGNGLSIEDWLKYAPQESLAYYMYQSPRKAKRLYFDVIPRQVDDYVNFLNAYETQTPEQRLNNPVWHIHQGHPPQVELPLTFGILLNLASVCNTEDKAVLWGFISRYASEATPPKMPLLDRLVEYALIYYRDFVKPNKHYRAPTDIEKEALEDLHKSLKDVSPDAEALQALVFEVGKRHNYTNLREWFLCLYQILLGQDEGPRMGSFIALYGVEEMRRLIEEAILRK</sequence>
<keyword evidence="8 10" id="KW-0030">Aminoacyl-tRNA synthetase</keyword>
<feature type="short sequence motif" description="'KMSKS' region" evidence="10">
    <location>
        <begin position="292"/>
        <end position="296"/>
    </location>
</feature>
<evidence type="ECO:0000256" key="10">
    <source>
        <dbReference type="HAMAP-Rule" id="MF_00177"/>
    </source>
</evidence>
<dbReference type="NCBIfam" id="NF001968">
    <property type="entry name" value="PRK00750.1-2"/>
    <property type="match status" value="1"/>
</dbReference>
<dbReference type="EC" id="6.1.1.6" evidence="10"/>
<dbReference type="InterPro" id="IPR002904">
    <property type="entry name" value="Lys-tRNA-ligase"/>
</dbReference>
<evidence type="ECO:0000256" key="2">
    <source>
        <dbReference type="ARBA" id="ARBA00005594"/>
    </source>
</evidence>
<evidence type="ECO:0000256" key="4">
    <source>
        <dbReference type="ARBA" id="ARBA00022598"/>
    </source>
</evidence>
<gene>
    <name evidence="10" type="primary">lysS</name>
    <name evidence="11" type="ORF">Bealeia1_00751</name>
</gene>
<dbReference type="RefSeq" id="WP_331255425.1">
    <property type="nucleotide sequence ID" value="NZ_CP133270.1"/>
</dbReference>
<dbReference type="Proteomes" id="UP001330434">
    <property type="component" value="Chromosome"/>
</dbReference>
<dbReference type="EMBL" id="CP133270">
    <property type="protein sequence ID" value="WVX66572.1"/>
    <property type="molecule type" value="Genomic_DNA"/>
</dbReference>
<reference evidence="11 12" key="1">
    <citation type="journal article" date="2024" name="Environ. Microbiol.">
        <title>Novel evolutionary insights on the interactions of the Holosporales (Alphaproteobacteria) with eukaryotic hosts from comparative genomics.</title>
        <authorList>
            <person name="Giovannini M."/>
            <person name="Petroni G."/>
            <person name="Castelli M."/>
        </authorList>
    </citation>
    <scope>NUCLEOTIDE SEQUENCE [LARGE SCALE GENOMIC DNA]</scope>
    <source>
        <strain evidence="11 12">US_Bl 15I1</strain>
    </source>
</reference>
<dbReference type="Gene3D" id="3.40.50.620">
    <property type="entry name" value="HUPs"/>
    <property type="match status" value="2"/>
</dbReference>
<keyword evidence="7 10" id="KW-0648">Protein biosynthesis</keyword>